<dbReference type="FunFam" id="3.40.50.300:FF:001091">
    <property type="entry name" value="Probable disease resistance protein At1g61300"/>
    <property type="match status" value="1"/>
</dbReference>
<dbReference type="Gene3D" id="3.40.50.300">
    <property type="entry name" value="P-loop containing nucleotide triphosphate hydrolases"/>
    <property type="match status" value="1"/>
</dbReference>
<evidence type="ECO:0000256" key="5">
    <source>
        <dbReference type="ARBA" id="ARBA00022821"/>
    </source>
</evidence>
<sequence>MDLVTGAMGMVAPKLLDLLQREYSLQACVRKEAQGLAQELEHIDAFLRKVADVPWDRLDEQVKVWAREVREASYDMEDALDIFLVHVDVEPDNDQQSQSQNVLKRALKMFRDLFSKGKRRHDIAVVIEGIKKQLQEISERRDRYRIDDSLAKPAVAMASEALDPRLAAMYREASQLIGIDKSRVQLVSMMSHSHQLGNNNGVPDDKKMMKVVSVVGVGGLGKTTLAKAVYEELRGDFKCGAFVPVGRNPDLKRVFKDILLDLDKKKKYKNLNMTILDERNLIDEIRGFLKGKRYFIVIDDIWEKQSWEIIKLVLVEDNCGSRIITTTRNSQVAKETGDVYKLQPLSHDHSRKLFYTRIFGGEEKYHGVQSDEVSDKILKKCDGVPLAIITMASLLVGKPRKVWSELYSDIGFGQHKDNPDVENTMKIFSFSYYDLPSHLRTCLLYLSAFPEDYVIEKKPLIWKWIAEGFVYKKQGNGLFELGEQYFNDLINRSMIQAVESEHDGMIEGCRVHDMVHDLIRSLSCHENSVTVLDNTNAEGILSQNKVRRLACQKYDLKHIIQAEDLEMSIVRSCIALMCRIDQCVLPLSFKLLRVLAIRHCKFKDGCHIQNLGNLLHLRYLSLRNTNVSELPEQIGNLKFLQTLDLYCTEIKELPSSISQLTQLLCLSCDFWGINRVPKGIGKLTSLEELTIRHYEFKDKYNNERMFLKELGSLGELRVLEVEIFFKDRSMQRCLVESLRNLHKIQHIRVIPHDLIASADIATWEPTASMQHLCRLSLEGFQFFRLPPWISRLHHLSYLSLRVFTMDEQDLKLLGSLAELCYVNLGDTTATVTVSKINASDSFFQKLRCFVMRRAMVQFQHEEDSTFSFHIWNGIDPMPFGSRSRNNCCVPSVVMPNLQVLNTAVFVRALKDNNGDCSNIGLEHLTSLQKVKAFVQCQGASDAEVEIAEAKLQDATFLHPNRPTIQMHRRPEDQELEEDISLPSEEEDEDKEDDRNNDNHNKDGMEDTSMRMRKRRRMIEE</sequence>
<evidence type="ECO:0000259" key="11">
    <source>
        <dbReference type="Pfam" id="PF23598"/>
    </source>
</evidence>
<dbReference type="Gene3D" id="1.10.8.430">
    <property type="entry name" value="Helical domain of apoptotic protease-activating factors"/>
    <property type="match status" value="1"/>
</dbReference>
<dbReference type="Gene3D" id="3.80.10.10">
    <property type="entry name" value="Ribonuclease Inhibitor"/>
    <property type="match status" value="1"/>
</dbReference>
<organism evidence="12 13">
    <name type="scientific">Urochloa decumbens</name>
    <dbReference type="NCBI Taxonomy" id="240449"/>
    <lineage>
        <taxon>Eukaryota</taxon>
        <taxon>Viridiplantae</taxon>
        <taxon>Streptophyta</taxon>
        <taxon>Embryophyta</taxon>
        <taxon>Tracheophyta</taxon>
        <taxon>Spermatophyta</taxon>
        <taxon>Magnoliopsida</taxon>
        <taxon>Liliopsida</taxon>
        <taxon>Poales</taxon>
        <taxon>Poaceae</taxon>
        <taxon>PACMAD clade</taxon>
        <taxon>Panicoideae</taxon>
        <taxon>Panicodae</taxon>
        <taxon>Paniceae</taxon>
        <taxon>Melinidinae</taxon>
        <taxon>Urochloa</taxon>
    </lineage>
</organism>
<feature type="compositionally biased region" description="Basic and acidic residues" evidence="7">
    <location>
        <begin position="992"/>
        <end position="1009"/>
    </location>
</feature>
<dbReference type="GO" id="GO:0009626">
    <property type="term" value="P:plant-type hypersensitive response"/>
    <property type="evidence" value="ECO:0007669"/>
    <property type="project" value="UniProtKB-ARBA"/>
</dbReference>
<evidence type="ECO:0000259" key="8">
    <source>
        <dbReference type="Pfam" id="PF00931"/>
    </source>
</evidence>
<evidence type="ECO:0000256" key="3">
    <source>
        <dbReference type="ARBA" id="ARBA00022737"/>
    </source>
</evidence>
<dbReference type="CDD" id="cd14798">
    <property type="entry name" value="RX-CC_like"/>
    <property type="match status" value="1"/>
</dbReference>
<dbReference type="EMBL" id="OZ075145">
    <property type="protein sequence ID" value="CAL5045347.1"/>
    <property type="molecule type" value="Genomic_DNA"/>
</dbReference>
<keyword evidence="3" id="KW-0677">Repeat</keyword>
<feature type="domain" description="Disease resistance N-terminal" evidence="9">
    <location>
        <begin position="7"/>
        <end position="96"/>
    </location>
</feature>
<keyword evidence="5" id="KW-0611">Plant defense</keyword>
<reference evidence="12" key="1">
    <citation type="submission" date="2024-10" db="EMBL/GenBank/DDBJ databases">
        <authorList>
            <person name="Ryan C."/>
        </authorList>
    </citation>
    <scope>NUCLEOTIDE SEQUENCE [LARGE SCALE GENOMIC DNA]</scope>
</reference>
<dbReference type="GO" id="GO:0000166">
    <property type="term" value="F:nucleotide binding"/>
    <property type="evidence" value="ECO:0007669"/>
    <property type="project" value="UniProtKB-KW"/>
</dbReference>
<dbReference type="FunFam" id="1.10.10.10:FF:000322">
    <property type="entry name" value="Probable disease resistance protein At1g63360"/>
    <property type="match status" value="1"/>
</dbReference>
<evidence type="ECO:0000256" key="6">
    <source>
        <dbReference type="ARBA" id="ARBA00023054"/>
    </source>
</evidence>
<feature type="domain" description="Disease resistance R13L4/SHOC-2-like LRR" evidence="11">
    <location>
        <begin position="570"/>
        <end position="964"/>
    </location>
</feature>
<dbReference type="InterPro" id="IPR055414">
    <property type="entry name" value="LRR_R13L4/SHOC2-like"/>
</dbReference>
<dbReference type="GO" id="GO:0042742">
    <property type="term" value="P:defense response to bacterium"/>
    <property type="evidence" value="ECO:0007669"/>
    <property type="project" value="UniProtKB-ARBA"/>
</dbReference>
<dbReference type="InterPro" id="IPR041118">
    <property type="entry name" value="Rx_N"/>
</dbReference>
<comment type="similarity">
    <text evidence="1">Belongs to the disease resistance NB-LRR family.</text>
</comment>
<dbReference type="SUPFAM" id="SSF52540">
    <property type="entry name" value="P-loop containing nucleoside triphosphate hydrolases"/>
    <property type="match status" value="1"/>
</dbReference>
<dbReference type="PANTHER" id="PTHR23155">
    <property type="entry name" value="DISEASE RESISTANCE PROTEIN RP"/>
    <property type="match status" value="1"/>
</dbReference>
<gene>
    <name evidence="12" type="ORF">URODEC1_LOCUS88783</name>
</gene>
<evidence type="ECO:0000256" key="2">
    <source>
        <dbReference type="ARBA" id="ARBA00022614"/>
    </source>
</evidence>
<protein>
    <submittedName>
        <fullName evidence="12">Uncharacterized protein</fullName>
    </submittedName>
</protein>
<dbReference type="InterPro" id="IPR038005">
    <property type="entry name" value="RX-like_CC"/>
</dbReference>
<dbReference type="Pfam" id="PF00931">
    <property type="entry name" value="NB-ARC"/>
    <property type="match status" value="1"/>
</dbReference>
<keyword evidence="2" id="KW-0433">Leucine-rich repeat</keyword>
<evidence type="ECO:0000256" key="1">
    <source>
        <dbReference type="ARBA" id="ARBA00008894"/>
    </source>
</evidence>
<dbReference type="PANTHER" id="PTHR23155:SF1116">
    <property type="entry name" value="OS12G0273300 PROTEIN"/>
    <property type="match status" value="1"/>
</dbReference>
<keyword evidence="13" id="KW-1185">Reference proteome</keyword>
<evidence type="ECO:0000256" key="4">
    <source>
        <dbReference type="ARBA" id="ARBA00022741"/>
    </source>
</evidence>
<accession>A0ABC9DUH5</accession>
<feature type="domain" description="NB-ARC" evidence="8">
    <location>
        <begin position="207"/>
        <end position="359"/>
    </location>
</feature>
<feature type="domain" description="Disease resistance protein winged helix" evidence="10">
    <location>
        <begin position="449"/>
        <end position="519"/>
    </location>
</feature>
<dbReference type="Gene3D" id="1.20.5.4130">
    <property type="match status" value="1"/>
</dbReference>
<dbReference type="InterPro" id="IPR036388">
    <property type="entry name" value="WH-like_DNA-bd_sf"/>
</dbReference>
<evidence type="ECO:0000259" key="10">
    <source>
        <dbReference type="Pfam" id="PF23559"/>
    </source>
</evidence>
<dbReference type="Pfam" id="PF23598">
    <property type="entry name" value="LRR_14"/>
    <property type="match status" value="1"/>
</dbReference>
<feature type="compositionally biased region" description="Acidic residues" evidence="7">
    <location>
        <begin position="973"/>
        <end position="991"/>
    </location>
</feature>
<evidence type="ECO:0000313" key="13">
    <source>
        <dbReference type="Proteomes" id="UP001497457"/>
    </source>
</evidence>
<dbReference type="GO" id="GO:0002758">
    <property type="term" value="P:innate immune response-activating signaling pathway"/>
    <property type="evidence" value="ECO:0007669"/>
    <property type="project" value="UniProtKB-ARBA"/>
</dbReference>
<dbReference type="InterPro" id="IPR058922">
    <property type="entry name" value="WHD_DRP"/>
</dbReference>
<keyword evidence="6" id="KW-0175">Coiled coil</keyword>
<evidence type="ECO:0000313" key="12">
    <source>
        <dbReference type="EMBL" id="CAL5045347.1"/>
    </source>
</evidence>
<feature type="region of interest" description="Disordered" evidence="7">
    <location>
        <begin position="957"/>
        <end position="1020"/>
    </location>
</feature>
<dbReference type="Pfam" id="PF18052">
    <property type="entry name" value="Rx_N"/>
    <property type="match status" value="1"/>
</dbReference>
<proteinExistence type="inferred from homology"/>
<dbReference type="PRINTS" id="PR00364">
    <property type="entry name" value="DISEASERSIST"/>
</dbReference>
<dbReference type="InterPro" id="IPR002182">
    <property type="entry name" value="NB-ARC"/>
</dbReference>
<evidence type="ECO:0000259" key="9">
    <source>
        <dbReference type="Pfam" id="PF18052"/>
    </source>
</evidence>
<name>A0ABC9DUH5_9POAL</name>
<dbReference type="Proteomes" id="UP001497457">
    <property type="component" value="Chromosome 35b"/>
</dbReference>
<dbReference type="Gene3D" id="1.10.10.10">
    <property type="entry name" value="Winged helix-like DNA-binding domain superfamily/Winged helix DNA-binding domain"/>
    <property type="match status" value="1"/>
</dbReference>
<dbReference type="Pfam" id="PF23559">
    <property type="entry name" value="WHD_DRP"/>
    <property type="match status" value="1"/>
</dbReference>
<dbReference type="InterPro" id="IPR042197">
    <property type="entry name" value="Apaf_helical"/>
</dbReference>
<dbReference type="InterPro" id="IPR044974">
    <property type="entry name" value="Disease_R_plants"/>
</dbReference>
<dbReference type="AlphaFoldDB" id="A0ABC9DUH5"/>
<feature type="compositionally biased region" description="Basic residues" evidence="7">
    <location>
        <begin position="1010"/>
        <end position="1020"/>
    </location>
</feature>
<dbReference type="SUPFAM" id="SSF52058">
    <property type="entry name" value="L domain-like"/>
    <property type="match status" value="1"/>
</dbReference>
<keyword evidence="4" id="KW-0547">Nucleotide-binding</keyword>
<dbReference type="InterPro" id="IPR027417">
    <property type="entry name" value="P-loop_NTPase"/>
</dbReference>
<dbReference type="InterPro" id="IPR032675">
    <property type="entry name" value="LRR_dom_sf"/>
</dbReference>
<evidence type="ECO:0000256" key="7">
    <source>
        <dbReference type="SAM" id="MobiDB-lite"/>
    </source>
</evidence>